<organism evidence="1 2">
    <name type="scientific">Mucuna pruriens</name>
    <name type="common">Velvet bean</name>
    <name type="synonym">Dolichos pruriens</name>
    <dbReference type="NCBI Taxonomy" id="157652"/>
    <lineage>
        <taxon>Eukaryota</taxon>
        <taxon>Viridiplantae</taxon>
        <taxon>Streptophyta</taxon>
        <taxon>Embryophyta</taxon>
        <taxon>Tracheophyta</taxon>
        <taxon>Spermatophyta</taxon>
        <taxon>Magnoliopsida</taxon>
        <taxon>eudicotyledons</taxon>
        <taxon>Gunneridae</taxon>
        <taxon>Pentapetalae</taxon>
        <taxon>rosids</taxon>
        <taxon>fabids</taxon>
        <taxon>Fabales</taxon>
        <taxon>Fabaceae</taxon>
        <taxon>Papilionoideae</taxon>
        <taxon>50 kb inversion clade</taxon>
        <taxon>NPAAA clade</taxon>
        <taxon>indigoferoid/millettioid clade</taxon>
        <taxon>Phaseoleae</taxon>
        <taxon>Mucuna</taxon>
    </lineage>
</organism>
<sequence>YIREDDADSVTLLQTKTLVPTVGQLHSITSLRPFYMSIPFGARASQVSHGGSGLLHQMDRSGTSSLNLDREDEVFLLEKYYMIIWITERYSD</sequence>
<proteinExistence type="predicted"/>
<dbReference type="AlphaFoldDB" id="A0A371G1Z4"/>
<feature type="non-terminal residue" evidence="1">
    <location>
        <position position="1"/>
    </location>
</feature>
<name>A0A371G1Z4_MUCPR</name>
<dbReference type="Proteomes" id="UP000257109">
    <property type="component" value="Unassembled WGS sequence"/>
</dbReference>
<protein>
    <submittedName>
        <fullName evidence="1">Uncharacterized protein</fullName>
    </submittedName>
</protein>
<evidence type="ECO:0000313" key="2">
    <source>
        <dbReference type="Proteomes" id="UP000257109"/>
    </source>
</evidence>
<feature type="non-terminal residue" evidence="1">
    <location>
        <position position="92"/>
    </location>
</feature>
<comment type="caution">
    <text evidence="1">The sequence shown here is derived from an EMBL/GenBank/DDBJ whole genome shotgun (WGS) entry which is preliminary data.</text>
</comment>
<gene>
    <name evidence="1" type="ORF">CR513_34339</name>
</gene>
<evidence type="ECO:0000313" key="1">
    <source>
        <dbReference type="EMBL" id="RDX84594.1"/>
    </source>
</evidence>
<accession>A0A371G1Z4</accession>
<reference evidence="1" key="1">
    <citation type="submission" date="2018-05" db="EMBL/GenBank/DDBJ databases">
        <title>Draft genome of Mucuna pruriens seed.</title>
        <authorList>
            <person name="Nnadi N.E."/>
            <person name="Vos R."/>
            <person name="Hasami M.H."/>
            <person name="Devisetty U.K."/>
            <person name="Aguiy J.C."/>
        </authorList>
    </citation>
    <scope>NUCLEOTIDE SEQUENCE [LARGE SCALE GENOMIC DNA]</scope>
    <source>
        <strain evidence="1">JCA_2017</strain>
    </source>
</reference>
<dbReference type="EMBL" id="QJKJ01007001">
    <property type="protein sequence ID" value="RDX84594.1"/>
    <property type="molecule type" value="Genomic_DNA"/>
</dbReference>
<keyword evidence="2" id="KW-1185">Reference proteome</keyword>